<dbReference type="PANTHER" id="PTHR36454">
    <property type="entry name" value="LMO2823 PROTEIN"/>
    <property type="match status" value="1"/>
</dbReference>
<sequence>MPETIPFAALRYNLDHVSSLTDVVAPPEGPRDVARDSATVDRLYKRHPANVVRVIANRSEPGDEERERFERAGEFIEQWISEGVLHRDDAPAIYAFRQSGSIGGVREECCGWLVGVRIGEREATRRGGDAEGESTGESPEDGSPLPWMLATDLACTPVVASCVDPDGRLFGPIDGVLSGPNVQAADFDGRVHSQVRVDDPAVVKTICDSISSQTLRLVEGQRHYEAARDYRDRVRKLSGELPGDHPANFVLTMLVEEKSNAKDSLERDEFVADGWLLGGNCDAVRLPESVGASDGDGLPLPLAGLLFYPLVTSFRFDANVASS</sequence>
<proteinExistence type="predicted"/>
<protein>
    <submittedName>
        <fullName evidence="2">Uncharacterized protein</fullName>
    </submittedName>
</protein>
<dbReference type="Pfam" id="PF06245">
    <property type="entry name" value="DUF1015"/>
    <property type="match status" value="1"/>
</dbReference>
<dbReference type="InterPro" id="IPR008323">
    <property type="entry name" value="UCP033563"/>
</dbReference>
<dbReference type="AlphaFoldDB" id="A0A7W5H7V0"/>
<accession>A0A7W5H7V0</accession>
<comment type="caution">
    <text evidence="2">The sequence shown here is derived from an EMBL/GenBank/DDBJ whole genome shotgun (WGS) entry which is preliminary data.</text>
</comment>
<organism evidence="2 3">
    <name type="scientific">Aporhodopirellula rubra</name>
    <dbReference type="NCBI Taxonomy" id="980271"/>
    <lineage>
        <taxon>Bacteria</taxon>
        <taxon>Pseudomonadati</taxon>
        <taxon>Planctomycetota</taxon>
        <taxon>Planctomycetia</taxon>
        <taxon>Pirellulales</taxon>
        <taxon>Pirellulaceae</taxon>
        <taxon>Aporhodopirellula</taxon>
    </lineage>
</organism>
<feature type="region of interest" description="Disordered" evidence="1">
    <location>
        <begin position="123"/>
        <end position="144"/>
    </location>
</feature>
<dbReference type="EMBL" id="JACHXU010000018">
    <property type="protein sequence ID" value="MBB3208778.1"/>
    <property type="molecule type" value="Genomic_DNA"/>
</dbReference>
<gene>
    <name evidence="2" type="ORF">FHS27_004611</name>
</gene>
<dbReference type="RefSeq" id="WP_184306933.1">
    <property type="nucleotide sequence ID" value="NZ_JACHXU010000018.1"/>
</dbReference>
<keyword evidence="3" id="KW-1185">Reference proteome</keyword>
<dbReference type="Proteomes" id="UP000536179">
    <property type="component" value="Unassembled WGS sequence"/>
</dbReference>
<dbReference type="PANTHER" id="PTHR36454:SF1">
    <property type="entry name" value="DUF1015 DOMAIN-CONTAINING PROTEIN"/>
    <property type="match status" value="1"/>
</dbReference>
<reference evidence="2 3" key="1">
    <citation type="submission" date="2020-08" db="EMBL/GenBank/DDBJ databases">
        <title>Genomic Encyclopedia of Type Strains, Phase III (KMG-III): the genomes of soil and plant-associated and newly described type strains.</title>
        <authorList>
            <person name="Whitman W."/>
        </authorList>
    </citation>
    <scope>NUCLEOTIDE SEQUENCE [LARGE SCALE GENOMIC DNA]</scope>
    <source>
        <strain evidence="2 3">CECT 8075</strain>
    </source>
</reference>
<name>A0A7W5H7V0_9BACT</name>
<evidence type="ECO:0000313" key="2">
    <source>
        <dbReference type="EMBL" id="MBB3208778.1"/>
    </source>
</evidence>
<evidence type="ECO:0000313" key="3">
    <source>
        <dbReference type="Proteomes" id="UP000536179"/>
    </source>
</evidence>
<evidence type="ECO:0000256" key="1">
    <source>
        <dbReference type="SAM" id="MobiDB-lite"/>
    </source>
</evidence>
<feature type="compositionally biased region" description="Acidic residues" evidence="1">
    <location>
        <begin position="130"/>
        <end position="140"/>
    </location>
</feature>